<sequence>MNMTIQMNRIVCAIDDQRRLDYDDVWTVICVSSMDQPIRHHDLFQRLAGHPLRAKSLKRVYAQLLLHAKASYAFSRILPYDDSIHVHEDLAQVTAKLNEAFRGSCDTPLVRDIQL</sequence>
<proteinExistence type="predicted"/>
<dbReference type="EMBL" id="CADCXV010000826">
    <property type="protein sequence ID" value="CAB0036697.1"/>
    <property type="molecule type" value="Genomic_DNA"/>
</dbReference>
<dbReference type="Proteomes" id="UP000479190">
    <property type="component" value="Unassembled WGS sequence"/>
</dbReference>
<name>A0A6H5II25_9HYME</name>
<organism evidence="1 2">
    <name type="scientific">Trichogramma brassicae</name>
    <dbReference type="NCBI Taxonomy" id="86971"/>
    <lineage>
        <taxon>Eukaryota</taxon>
        <taxon>Metazoa</taxon>
        <taxon>Ecdysozoa</taxon>
        <taxon>Arthropoda</taxon>
        <taxon>Hexapoda</taxon>
        <taxon>Insecta</taxon>
        <taxon>Pterygota</taxon>
        <taxon>Neoptera</taxon>
        <taxon>Endopterygota</taxon>
        <taxon>Hymenoptera</taxon>
        <taxon>Apocrita</taxon>
        <taxon>Proctotrupomorpha</taxon>
        <taxon>Chalcidoidea</taxon>
        <taxon>Trichogrammatidae</taxon>
        <taxon>Trichogramma</taxon>
    </lineage>
</organism>
<reference evidence="1 2" key="1">
    <citation type="submission" date="2020-02" db="EMBL/GenBank/DDBJ databases">
        <authorList>
            <person name="Ferguson B K."/>
        </authorList>
    </citation>
    <scope>NUCLEOTIDE SEQUENCE [LARGE SCALE GENOMIC DNA]</scope>
</reference>
<protein>
    <submittedName>
        <fullName evidence="1">Uncharacterized protein</fullName>
    </submittedName>
</protein>
<evidence type="ECO:0000313" key="2">
    <source>
        <dbReference type="Proteomes" id="UP000479190"/>
    </source>
</evidence>
<evidence type="ECO:0000313" key="1">
    <source>
        <dbReference type="EMBL" id="CAB0036697.1"/>
    </source>
</evidence>
<keyword evidence="2" id="KW-1185">Reference proteome</keyword>
<dbReference type="AlphaFoldDB" id="A0A6H5II25"/>
<gene>
    <name evidence="1" type="ORF">TBRA_LOCUS8556</name>
</gene>
<accession>A0A6H5II25</accession>